<feature type="region of interest" description="Disordered" evidence="1">
    <location>
        <begin position="368"/>
        <end position="389"/>
    </location>
</feature>
<dbReference type="Gene3D" id="2.60.40.3440">
    <property type="match status" value="1"/>
</dbReference>
<gene>
    <name evidence="2" type="ORF">HLA99_14705</name>
</gene>
<sequence length="1999" mass="206430">MRRRTIAGLVGGAAVAALIAGASIVWPGLDAQETPDVDTSVWALQTGDGRRYARVNTTIGELDTVRSISNPSQVVQTGDGAYLYSDSFSKVTPINAALPVDLDEDAIRQSPSTPAGTTDVATSGDYAAYLTDSGAVFAGHLSNGSATQLDPFPSDDEDAPQYTADAIAVDARGMLFAYSRADKSVLTYDIRRAEVRDRDVLDADDLATPRISAAGDDWVVVDADDGDVWTEGADAAVPAESPGAVVVGDPDPTGTAVYTASDTSLVRIPVDGSAPARVLGVGNTALGTPARPIVHDGVVYAAWLLPGAGGGLLWDSRTETQVTLDYGGAELSDQRRPVFVASQSAVILNETRTGWVWTVPDGRLVPSSQDWTLDDSTNANAERSEDEAPVVIDPRPPVAEPDAFGVRAGSLATLPVLMNDHDPNEDVLSIDPASVSGLDPGFGTVSITDDAQRLAVRVAPGARGSATFTYAVTDGTTEGGLASPPTSVTLTVAEPQVDTAPTWCGVEGCLVPWPEPEVARGGTVTVPVLPGWVDPEGDPLFLLSVENTSGTGSVAATSGGDVVYQHADDGDGGEQIVTLDVTVADTAGNATTKQLLVRVSPQPRLAVQSFALVDTIGAGLSVDVAPHVTGTTATMSLESVRVLDDAAATATVVGGTTSFDFAPQNPGTFRVGFTVTDGISDATGTARITILPADAPAQLATAPVVAFVHPQQDATLDVFEVVSNPTRRVLLLSDVVATADAGATLSVDAVGQSHLRVSGTTATGVAGRLGTVSYTISDGTDDSGSSVEGQATVYLLPLAPELAPIAVDDAVVVRAGSQIDIPVLDNDIAPSGGRPTLDPSTVTSSSPAALAFASGDVVRYLAPTKPGDYAIEYSIFTTGAPSLNDTATIRLKVLSDDVNRPPLPETLEGRVLSGQSTSIEFDGFGMDPDGDVVTLDRIVSQPESGSATISADGESIVYSSVPGYRGQASFRYRVVDASGETGEGTVRIGVLDEQSNPSPITFTDYVQVQVGADSTIRVNPLANDIDPTQGSLELTGVRPDLPPTLVDGSESPEYERLAEMIRSVGKTQVVISAGTEPTTMSFLYDVKSSSENTGRGLIVVKVVRERVPDYPIVDDTVLTAENREDFERGVDVLRDKASWSGGDVADLAVSLWGEQRGVSASGARLRGDLPATTRIIPFAITGEGPSGEVTTYAFLRVPGDDDLSLALRASAVAPEVDELASTAFDMKDLVASPRGSTLEVGTDLRVSGARPEAACVVESGTTVRYTAGAGAPWVDACLVPVRLAGQDDWTYLSVPIIVRALDPQPVLKPASLVVGPGETVTYDLADLTTWQLQREDWGGIRYAVDFAGSAFSVSLDGSTVTVTGADRAVPGSEEVAMVSVTSHVAVAPVRLILRVGAAPSTLPQGGSVTQQCSQAAGTSCVIPVVGAGGEVNPLPRTPLQVVDVRPTGACIGVTFEVASASSVVASWTSDAPGATCTATFTLQDAQSRRTAAERDGRILLDLQGYPKAPAAVVQTAYSSGSLSLRVDGGEARLAYPALTGFVIRSAGAVVAQCDADGACTPIAAPNGEQRTYEAWAVNSVGESRTSVKTVAWAYDSPAPPTGVAVHPVVTGGEGGYVSLQITGIDAAQTGSIEITSPTGERSRLSVGFGQTELSVPSYRVGSNSATLITVTPFSRFDLPPGLGGTPSGSATTVSGNGVGAPLDPHLTLASSSNGDGTVTISAEGAAALNGSGSTLRFGIVRDTGGRCDVSETGSTASFSGLRDGEDYGFLLCVESYFDGVSYGRTTTTASVFAEQSAAAPTGWTYRIAADPVTSGNRAEWRIRTNPTSGEQIPNNNHVEFNMDPLGITVFDRLPGLQVRYAHNWRDRATAWGNVTAAPGSAPYQLQATWGVASCVGGSTLTLTGSASQTSSGSATFAYSDSGIRFFDDRGRRLTYEAGSWIVPVGAVSVDRVGVTVSWAQGWGLNAANGSMGGTCNPNLPPPPPTEEPPPEPDPSPTSP</sequence>
<evidence type="ECO:0000313" key="3">
    <source>
        <dbReference type="Proteomes" id="UP000543598"/>
    </source>
</evidence>
<evidence type="ECO:0000313" key="2">
    <source>
        <dbReference type="EMBL" id="NNH05095.1"/>
    </source>
</evidence>
<feature type="compositionally biased region" description="Polar residues" evidence="1">
    <location>
        <begin position="368"/>
        <end position="381"/>
    </location>
</feature>
<dbReference type="RefSeq" id="WP_167038436.1">
    <property type="nucleotide sequence ID" value="NZ_BAAANA010000001.1"/>
</dbReference>
<feature type="region of interest" description="Disordered" evidence="1">
    <location>
        <begin position="1969"/>
        <end position="1999"/>
    </location>
</feature>
<dbReference type="Pfam" id="PF17963">
    <property type="entry name" value="Big_9"/>
    <property type="match status" value="3"/>
</dbReference>
<feature type="compositionally biased region" description="Pro residues" evidence="1">
    <location>
        <begin position="1978"/>
        <end position="1999"/>
    </location>
</feature>
<dbReference type="SUPFAM" id="SSF50969">
    <property type="entry name" value="YVTN repeat-like/Quinoprotein amine dehydrogenase"/>
    <property type="match status" value="1"/>
</dbReference>
<reference evidence="2 3" key="1">
    <citation type="submission" date="2020-05" db="EMBL/GenBank/DDBJ databases">
        <title>MicrobeNet Type strains.</title>
        <authorList>
            <person name="Nicholson A.C."/>
        </authorList>
    </citation>
    <scope>NUCLEOTIDE SEQUENCE [LARGE SCALE GENOMIC DNA]</scope>
    <source>
        <strain evidence="2 3">JCM 14282</strain>
    </source>
</reference>
<dbReference type="InterPro" id="IPR011044">
    <property type="entry name" value="Quino_amine_DH_bsu"/>
</dbReference>
<comment type="caution">
    <text evidence="2">The sequence shown here is derived from an EMBL/GenBank/DDBJ whole genome shotgun (WGS) entry which is preliminary data.</text>
</comment>
<protein>
    <submittedName>
        <fullName evidence="2">Ig-like domain-containing protein</fullName>
    </submittedName>
</protein>
<evidence type="ECO:0000256" key="1">
    <source>
        <dbReference type="SAM" id="MobiDB-lite"/>
    </source>
</evidence>
<keyword evidence="3" id="KW-1185">Reference proteome</keyword>
<organism evidence="2 3">
    <name type="scientific">Microbacterium ulmi</name>
    <dbReference type="NCBI Taxonomy" id="179095"/>
    <lineage>
        <taxon>Bacteria</taxon>
        <taxon>Bacillati</taxon>
        <taxon>Actinomycetota</taxon>
        <taxon>Actinomycetes</taxon>
        <taxon>Micrococcales</taxon>
        <taxon>Microbacteriaceae</taxon>
        <taxon>Microbacterium</taxon>
    </lineage>
</organism>
<dbReference type="EMBL" id="JABEMB010000032">
    <property type="protein sequence ID" value="NNH05095.1"/>
    <property type="molecule type" value="Genomic_DNA"/>
</dbReference>
<proteinExistence type="predicted"/>
<feature type="region of interest" description="Disordered" evidence="1">
    <location>
        <begin position="1022"/>
        <end position="1050"/>
    </location>
</feature>
<dbReference type="Proteomes" id="UP000543598">
    <property type="component" value="Unassembled WGS sequence"/>
</dbReference>
<accession>A0A7Y2Q2I6</accession>
<name>A0A7Y2Q2I6_9MICO</name>